<evidence type="ECO:0000256" key="1">
    <source>
        <dbReference type="ARBA" id="ARBA00004141"/>
    </source>
</evidence>
<keyword evidence="5 6" id="KW-0472">Membrane</keyword>
<evidence type="ECO:0000256" key="2">
    <source>
        <dbReference type="ARBA" id="ARBA00007524"/>
    </source>
</evidence>
<dbReference type="InterPro" id="IPR004307">
    <property type="entry name" value="TspO_MBR"/>
</dbReference>
<keyword evidence="3 6" id="KW-0812">Transmembrane</keyword>
<dbReference type="AlphaFoldDB" id="A0A2J7TDH4"/>
<dbReference type="Pfam" id="PF03073">
    <property type="entry name" value="TspO_MBR"/>
    <property type="match status" value="1"/>
</dbReference>
<dbReference type="CDD" id="cd15904">
    <property type="entry name" value="TSPO_MBR"/>
    <property type="match status" value="1"/>
</dbReference>
<dbReference type="GO" id="GO:0016020">
    <property type="term" value="C:membrane"/>
    <property type="evidence" value="ECO:0007669"/>
    <property type="project" value="UniProtKB-SubCell"/>
</dbReference>
<gene>
    <name evidence="7" type="ORF">CR492_17020</name>
</gene>
<feature type="transmembrane region" description="Helical" evidence="6">
    <location>
        <begin position="29"/>
        <end position="50"/>
    </location>
</feature>
<reference evidence="7 8" key="1">
    <citation type="submission" date="2017-10" db="EMBL/GenBank/DDBJ databases">
        <title>Genome announcement of Methylocella silvestris TVC from permafrost.</title>
        <authorList>
            <person name="Wang J."/>
            <person name="Geng K."/>
            <person name="Ul-Haque F."/>
            <person name="Crombie A.T."/>
            <person name="Street L.E."/>
            <person name="Wookey P.A."/>
            <person name="Murrell J.C."/>
            <person name="Pratscher J."/>
        </authorList>
    </citation>
    <scope>NUCLEOTIDE SEQUENCE [LARGE SCALE GENOMIC DNA]</scope>
    <source>
        <strain evidence="7 8">TVC</strain>
    </source>
</reference>
<evidence type="ECO:0000256" key="6">
    <source>
        <dbReference type="SAM" id="Phobius"/>
    </source>
</evidence>
<proteinExistence type="inferred from homology"/>
<evidence type="ECO:0000256" key="3">
    <source>
        <dbReference type="ARBA" id="ARBA00022692"/>
    </source>
</evidence>
<dbReference type="InterPro" id="IPR038330">
    <property type="entry name" value="TspO/MBR-related_sf"/>
</dbReference>
<feature type="transmembrane region" description="Helical" evidence="6">
    <location>
        <begin position="62"/>
        <end position="82"/>
    </location>
</feature>
<comment type="similarity">
    <text evidence="2">Belongs to the TspO/BZRP family.</text>
</comment>
<accession>A0A2J7TDH4</accession>
<dbReference type="FunFam" id="1.20.1260.100:FF:000001">
    <property type="entry name" value="translocator protein 2"/>
    <property type="match status" value="1"/>
</dbReference>
<keyword evidence="4 6" id="KW-1133">Transmembrane helix</keyword>
<evidence type="ECO:0000313" key="8">
    <source>
        <dbReference type="Proteomes" id="UP000236286"/>
    </source>
</evidence>
<comment type="caution">
    <text evidence="7">The sequence shown here is derived from an EMBL/GenBank/DDBJ whole genome shotgun (WGS) entry which is preliminary data.</text>
</comment>
<sequence>MVLFIGGTITDIGPWYHSLRKPSWQPPDWLFGPAWTAIFILVTLAAAKAWQGAGSRENRHWVLGLFALNGFLNIMWSVFFFRLQRPDWALLEVALLWLSILMLIVFFWRRTRAASLLLTPYLAWVSFAAALNLAVVMLNGAGAAHVS</sequence>
<comment type="subcellular location">
    <subcellularLocation>
        <location evidence="1">Membrane</location>
        <topology evidence="1">Multi-pass membrane protein</topology>
    </subcellularLocation>
</comment>
<dbReference type="PANTHER" id="PTHR10057:SF0">
    <property type="entry name" value="TRANSLOCATOR PROTEIN"/>
    <property type="match status" value="1"/>
</dbReference>
<evidence type="ECO:0000313" key="7">
    <source>
        <dbReference type="EMBL" id="PNG24812.1"/>
    </source>
</evidence>
<dbReference type="EMBL" id="PDZR01000024">
    <property type="protein sequence ID" value="PNG24812.1"/>
    <property type="molecule type" value="Genomic_DNA"/>
</dbReference>
<dbReference type="Proteomes" id="UP000236286">
    <property type="component" value="Unassembled WGS sequence"/>
</dbReference>
<dbReference type="PIRSF" id="PIRSF005859">
    <property type="entry name" value="PBR"/>
    <property type="match status" value="1"/>
</dbReference>
<evidence type="ECO:0000256" key="4">
    <source>
        <dbReference type="ARBA" id="ARBA00022989"/>
    </source>
</evidence>
<dbReference type="Gene3D" id="1.20.1260.100">
    <property type="entry name" value="TspO/MBR protein"/>
    <property type="match status" value="1"/>
</dbReference>
<protein>
    <submittedName>
        <fullName evidence="7">TspO protein</fullName>
    </submittedName>
</protein>
<dbReference type="PANTHER" id="PTHR10057">
    <property type="entry name" value="PERIPHERAL-TYPE BENZODIAZEPINE RECEPTOR"/>
    <property type="match status" value="1"/>
</dbReference>
<dbReference type="OrthoDB" id="9795496at2"/>
<organism evidence="7 8">
    <name type="scientific">Methylocella silvestris</name>
    <dbReference type="NCBI Taxonomy" id="199596"/>
    <lineage>
        <taxon>Bacteria</taxon>
        <taxon>Pseudomonadati</taxon>
        <taxon>Pseudomonadota</taxon>
        <taxon>Alphaproteobacteria</taxon>
        <taxon>Hyphomicrobiales</taxon>
        <taxon>Beijerinckiaceae</taxon>
        <taxon>Methylocella</taxon>
    </lineage>
</organism>
<evidence type="ECO:0000256" key="5">
    <source>
        <dbReference type="ARBA" id="ARBA00023136"/>
    </source>
</evidence>
<feature type="transmembrane region" description="Helical" evidence="6">
    <location>
        <begin position="121"/>
        <end position="144"/>
    </location>
</feature>
<dbReference type="GO" id="GO:0033013">
    <property type="term" value="P:tetrapyrrole metabolic process"/>
    <property type="evidence" value="ECO:0007669"/>
    <property type="project" value="UniProtKB-ARBA"/>
</dbReference>
<name>A0A2J7TDH4_METSI</name>
<feature type="transmembrane region" description="Helical" evidence="6">
    <location>
        <begin position="88"/>
        <end position="109"/>
    </location>
</feature>